<feature type="transmembrane region" description="Helical" evidence="1">
    <location>
        <begin position="342"/>
        <end position="362"/>
    </location>
</feature>
<reference evidence="4 5" key="1">
    <citation type="journal article" date="2017" name="Antonie Van Leeuwenhoek">
        <title>Rhizobium rhizosphaerae sp. nov., a novel species isolated from rice rhizosphere.</title>
        <authorList>
            <person name="Zhao J.J."/>
            <person name="Zhang J."/>
            <person name="Zhang R.J."/>
            <person name="Zhang C.W."/>
            <person name="Yin H.Q."/>
            <person name="Zhang X.X."/>
        </authorList>
    </citation>
    <scope>NUCLEOTIDE SEQUENCE [LARGE SCALE GENOMIC DNA]</scope>
    <source>
        <strain evidence="4 5">S18K6</strain>
    </source>
</reference>
<feature type="transmembrane region" description="Helical" evidence="1">
    <location>
        <begin position="141"/>
        <end position="158"/>
    </location>
</feature>
<dbReference type="InterPro" id="IPR002656">
    <property type="entry name" value="Acyl_transf_3_dom"/>
</dbReference>
<comment type="caution">
    <text evidence="4">The sequence shown here is derived from an EMBL/GenBank/DDBJ whole genome shotgun (WGS) entry which is preliminary data.</text>
</comment>
<accession>A0AAV3V6H9</accession>
<keyword evidence="1" id="KW-0472">Membrane</keyword>
<feature type="transmembrane region" description="Helical" evidence="1">
    <location>
        <begin position="219"/>
        <end position="236"/>
    </location>
</feature>
<dbReference type="GO" id="GO:0009103">
    <property type="term" value="P:lipopolysaccharide biosynthetic process"/>
    <property type="evidence" value="ECO:0007669"/>
    <property type="project" value="TreeGrafter"/>
</dbReference>
<organism evidence="4 5">
    <name type="scientific">Paraglaciecola chathamensis S18K6</name>
    <dbReference type="NCBI Taxonomy" id="1127672"/>
    <lineage>
        <taxon>Bacteria</taxon>
        <taxon>Pseudomonadati</taxon>
        <taxon>Pseudomonadota</taxon>
        <taxon>Gammaproteobacteria</taxon>
        <taxon>Alteromonadales</taxon>
        <taxon>Alteromonadaceae</taxon>
        <taxon>Paraglaciecola</taxon>
    </lineage>
</organism>
<dbReference type="GO" id="GO:0016747">
    <property type="term" value="F:acyltransferase activity, transferring groups other than amino-acyl groups"/>
    <property type="evidence" value="ECO:0007669"/>
    <property type="project" value="InterPro"/>
</dbReference>
<gene>
    <name evidence="4" type="ORF">GCHA_4310</name>
</gene>
<dbReference type="GO" id="GO:0016020">
    <property type="term" value="C:membrane"/>
    <property type="evidence" value="ECO:0007669"/>
    <property type="project" value="TreeGrafter"/>
</dbReference>
<protein>
    <submittedName>
        <fullName evidence="4">Acyltransferase 3</fullName>
    </submittedName>
</protein>
<feature type="domain" description="SGNH" evidence="3">
    <location>
        <begin position="403"/>
        <end position="599"/>
    </location>
</feature>
<evidence type="ECO:0000259" key="2">
    <source>
        <dbReference type="Pfam" id="PF01757"/>
    </source>
</evidence>
<proteinExistence type="predicted"/>
<dbReference type="RefSeq" id="WP_007991685.1">
    <property type="nucleotide sequence ID" value="NZ_BAEM01000056.1"/>
</dbReference>
<feature type="transmembrane region" description="Helical" evidence="1">
    <location>
        <begin position="189"/>
        <end position="212"/>
    </location>
</feature>
<feature type="transmembrane region" description="Helical" evidence="1">
    <location>
        <begin position="303"/>
        <end position="322"/>
    </location>
</feature>
<keyword evidence="4" id="KW-0808">Transferase</keyword>
<evidence type="ECO:0000313" key="4">
    <source>
        <dbReference type="EMBL" id="GAC12228.1"/>
    </source>
</evidence>
<keyword evidence="4" id="KW-0012">Acyltransferase</keyword>
<evidence type="ECO:0000313" key="5">
    <source>
        <dbReference type="Proteomes" id="UP000006320"/>
    </source>
</evidence>
<feature type="transmembrane region" description="Helical" evidence="1">
    <location>
        <begin position="165"/>
        <end position="183"/>
    </location>
</feature>
<keyword evidence="1" id="KW-0812">Transmembrane</keyword>
<dbReference type="InterPro" id="IPR050879">
    <property type="entry name" value="Acyltransferase_3"/>
</dbReference>
<dbReference type="EMBL" id="BAEM01000056">
    <property type="protein sequence ID" value="GAC12228.1"/>
    <property type="molecule type" value="Genomic_DNA"/>
</dbReference>
<feature type="domain" description="Acyltransferase 3" evidence="2">
    <location>
        <begin position="6"/>
        <end position="319"/>
    </location>
</feature>
<feature type="transmembrane region" description="Helical" evidence="1">
    <location>
        <begin position="31"/>
        <end position="51"/>
    </location>
</feature>
<dbReference type="Proteomes" id="UP000006320">
    <property type="component" value="Unassembled WGS sequence"/>
</dbReference>
<dbReference type="Pfam" id="PF01757">
    <property type="entry name" value="Acyl_transf_3"/>
    <property type="match status" value="1"/>
</dbReference>
<sequence length="615" mass="70028">MKFREDINALRAIAVIAVVIFHFNHSWLPGGFAGVDVFFVISGFLMTMIIIKGLDRETFSIIDFYKARVRRIIPALAFLCFVLMVLGYFLLSPIDYLNMGKHTTASLTFTSNFVYWKESNYFDASSIEKWLLHTWSLSVEWQFYLIYPVVLVVLKKFLNLKQLKLLLVAATILTLLLSIYVTFNTSRAAYFLLPTRAWQMLAGGLVFLYPIALGQKGKSFGLMSGLAMIVFSFFLFSAETPWPGYASLLPILGACLVLISNNGESVLVDNKICHLLGKWSYSIYLWHWPIIVAGFYFSLGDNWWVIGLPLSILLGALSFVFIESKTLADYGLNKGRYLLKPLPAASIIAVFGLVVFQTNGLLERLAEPERTLVASAIAAKDDWSYPDANKFMGPIKIRLISGKTDKNILILGASHTEQLYPYVKSLNSDYNVYFLTNGGCLATPSMKHPKWNCDNLQNYEFLLDSVKFEKIVTSFFSFDVYLSDIQTERQEQISVRTKEYDTFLARLKAASDDVYLILGEPKGEEFNPQTVIRNGLNDFITEEQARKNYTIHQKALGLFTELSDIKIIDPIEYLCNEGICRTSNTSQGFFYRDNNHMRPWYAVESLTYLEDIFLE</sequence>
<feature type="transmembrane region" description="Helical" evidence="1">
    <location>
        <begin position="279"/>
        <end position="297"/>
    </location>
</feature>
<dbReference type="PANTHER" id="PTHR23028">
    <property type="entry name" value="ACETYLTRANSFERASE"/>
    <property type="match status" value="1"/>
</dbReference>
<keyword evidence="1" id="KW-1133">Transmembrane helix</keyword>
<evidence type="ECO:0000256" key="1">
    <source>
        <dbReference type="SAM" id="Phobius"/>
    </source>
</evidence>
<dbReference type="InterPro" id="IPR043968">
    <property type="entry name" value="SGNH"/>
</dbReference>
<dbReference type="Pfam" id="PF19040">
    <property type="entry name" value="SGNH"/>
    <property type="match status" value="1"/>
</dbReference>
<feature type="transmembrane region" description="Helical" evidence="1">
    <location>
        <begin position="72"/>
        <end position="91"/>
    </location>
</feature>
<name>A0AAV3V6H9_9ALTE</name>
<dbReference type="AlphaFoldDB" id="A0AAV3V6H9"/>
<evidence type="ECO:0000259" key="3">
    <source>
        <dbReference type="Pfam" id="PF19040"/>
    </source>
</evidence>
<feature type="transmembrane region" description="Helical" evidence="1">
    <location>
        <begin position="242"/>
        <end position="259"/>
    </location>
</feature>
<feature type="transmembrane region" description="Helical" evidence="1">
    <location>
        <begin position="7"/>
        <end position="25"/>
    </location>
</feature>
<dbReference type="PANTHER" id="PTHR23028:SF53">
    <property type="entry name" value="ACYL_TRANSF_3 DOMAIN-CONTAINING PROTEIN"/>
    <property type="match status" value="1"/>
</dbReference>